<evidence type="ECO:0000256" key="1">
    <source>
        <dbReference type="ARBA" id="ARBA00001974"/>
    </source>
</evidence>
<evidence type="ECO:0000256" key="11">
    <source>
        <dbReference type="ARBA" id="ARBA00023239"/>
    </source>
</evidence>
<dbReference type="STRING" id="990316.MCON_0212"/>
<dbReference type="Pfam" id="PF00875">
    <property type="entry name" value="DNA_photolyase"/>
    <property type="match status" value="1"/>
</dbReference>
<comment type="similarity">
    <text evidence="2">Belongs to the DNA photolyase class-2 family.</text>
</comment>
<keyword evidence="7" id="KW-0274">FAD</keyword>
<dbReference type="PANTHER" id="PTHR10211">
    <property type="entry name" value="DEOXYRIBODIPYRIMIDINE PHOTOLYASE"/>
    <property type="match status" value="1"/>
</dbReference>
<evidence type="ECO:0000256" key="7">
    <source>
        <dbReference type="ARBA" id="ARBA00022827"/>
    </source>
</evidence>
<organism evidence="16 17">
    <name type="scientific">Methanothrix soehngenii (strain ATCC 5969 / DSM 3671 / JCM 10134 / NBRC 103675 / OCM 69 / GP-6)</name>
    <name type="common">Methanosaeta concilii</name>
    <dbReference type="NCBI Taxonomy" id="990316"/>
    <lineage>
        <taxon>Archaea</taxon>
        <taxon>Methanobacteriati</taxon>
        <taxon>Methanobacteriota</taxon>
        <taxon>Stenosarchaea group</taxon>
        <taxon>Methanomicrobia</taxon>
        <taxon>Methanotrichales</taxon>
        <taxon>Methanotrichaceae</taxon>
        <taxon>Methanothrix</taxon>
    </lineage>
</organism>
<comment type="cofactor">
    <cofactor evidence="1">
        <name>FAD</name>
        <dbReference type="ChEBI" id="CHEBI:57692"/>
    </cofactor>
</comment>
<evidence type="ECO:0000256" key="12">
    <source>
        <dbReference type="ARBA" id="ARBA00031671"/>
    </source>
</evidence>
<keyword evidence="10" id="KW-0234">DNA repair</keyword>
<evidence type="ECO:0000256" key="6">
    <source>
        <dbReference type="ARBA" id="ARBA00022763"/>
    </source>
</evidence>
<dbReference type="HOGENOM" id="CLU_026342_2_1_2"/>
<dbReference type="GO" id="GO:0000719">
    <property type="term" value="P:photoreactive repair"/>
    <property type="evidence" value="ECO:0007669"/>
    <property type="project" value="TreeGrafter"/>
</dbReference>
<keyword evidence="6" id="KW-0227">DNA damage</keyword>
<dbReference type="GO" id="GO:0003677">
    <property type="term" value="F:DNA binding"/>
    <property type="evidence" value="ECO:0007669"/>
    <property type="project" value="UniProtKB-KW"/>
</dbReference>
<dbReference type="KEGG" id="mcj:MCON_0212"/>
<dbReference type="GeneID" id="10460003"/>
<dbReference type="OrthoDB" id="11721at2157"/>
<dbReference type="PROSITE" id="PS01083">
    <property type="entry name" value="DNA_PHOTOLYASES_2_1"/>
    <property type="match status" value="1"/>
</dbReference>
<evidence type="ECO:0000256" key="14">
    <source>
        <dbReference type="ARBA" id="ARBA00053026"/>
    </source>
</evidence>
<evidence type="ECO:0000256" key="13">
    <source>
        <dbReference type="ARBA" id="ARBA00033999"/>
    </source>
</evidence>
<dbReference type="Gene3D" id="3.40.50.620">
    <property type="entry name" value="HUPs"/>
    <property type="match status" value="1"/>
</dbReference>
<dbReference type="FunFam" id="1.10.579.10:FF:000002">
    <property type="entry name" value="Deoxyribodipyrimidine photolyase"/>
    <property type="match status" value="1"/>
</dbReference>
<dbReference type="InterPro" id="IPR036134">
    <property type="entry name" value="Crypto/Photolyase_FAD-like_sf"/>
</dbReference>
<gene>
    <name evidence="16" type="primary">phr</name>
    <name evidence="16" type="ordered locus">MCON_0212</name>
</gene>
<dbReference type="FunFam" id="3.40.50.620:FF:000110">
    <property type="entry name" value="Deoxyribodipyrimidine photolyase"/>
    <property type="match status" value="1"/>
</dbReference>
<dbReference type="EMBL" id="CP002565">
    <property type="protein sequence ID" value="AEB67110.1"/>
    <property type="molecule type" value="Genomic_DNA"/>
</dbReference>
<evidence type="ECO:0000256" key="3">
    <source>
        <dbReference type="ARBA" id="ARBA00013149"/>
    </source>
</evidence>
<evidence type="ECO:0000313" key="17">
    <source>
        <dbReference type="Proteomes" id="UP000007807"/>
    </source>
</evidence>
<evidence type="ECO:0000313" key="16">
    <source>
        <dbReference type="EMBL" id="AEB67110.1"/>
    </source>
</evidence>
<accession>F4BUN5</accession>
<dbReference type="PROSITE" id="PS51645">
    <property type="entry name" value="PHR_CRY_ALPHA_BETA"/>
    <property type="match status" value="1"/>
</dbReference>
<proteinExistence type="inferred from homology"/>
<dbReference type="RefSeq" id="WP_013718172.1">
    <property type="nucleotide sequence ID" value="NC_015416.1"/>
</dbReference>
<dbReference type="AlphaFoldDB" id="F4BUN5"/>
<dbReference type="Gene3D" id="1.25.40.80">
    <property type="match status" value="1"/>
</dbReference>
<dbReference type="InterPro" id="IPR006050">
    <property type="entry name" value="DNA_photolyase_N"/>
</dbReference>
<evidence type="ECO:0000256" key="2">
    <source>
        <dbReference type="ARBA" id="ARBA00006409"/>
    </source>
</evidence>
<comment type="cofactor">
    <cofactor evidence="14">
        <name>coenzyme F420-(gamma-Glu)n</name>
        <dbReference type="ChEBI" id="CHEBI:133980"/>
    </cofactor>
</comment>
<reference evidence="16 17" key="1">
    <citation type="journal article" date="2011" name="J. Bacteriol.">
        <title>Complete genome sequence of Methanosaeta concilii, a specialist in aceticlastic methanogenesis.</title>
        <authorList>
            <person name="Barber R.D."/>
            <person name="Zhang L."/>
            <person name="Harnack M."/>
            <person name="Olson M.V."/>
            <person name="Kaul R."/>
            <person name="Ingram-Smith C."/>
            <person name="Smith K.S."/>
        </authorList>
    </citation>
    <scope>NUCLEOTIDE SEQUENCE [LARGE SCALE GENOMIC DNA]</scope>
    <source>
        <strain evidence="17">ATCC 5969 / DSM 3671 / JCM 10134 / NBRC 103675 / OCM 69 / GP-6</strain>
    </source>
</reference>
<dbReference type="Proteomes" id="UP000007807">
    <property type="component" value="Chromosome"/>
</dbReference>
<keyword evidence="9" id="KW-0238">DNA-binding</keyword>
<keyword evidence="8" id="KW-0157">Chromophore</keyword>
<protein>
    <recommendedName>
        <fullName evidence="4">Deoxyribodipyrimidine photo-lyase</fullName>
        <ecNumber evidence="3">4.1.99.3</ecNumber>
    </recommendedName>
    <alternativeName>
        <fullName evidence="12">DNA photolyase</fullName>
    </alternativeName>
</protein>
<dbReference type="NCBIfam" id="TIGR00591">
    <property type="entry name" value="phr2"/>
    <property type="match status" value="1"/>
</dbReference>
<evidence type="ECO:0000256" key="8">
    <source>
        <dbReference type="ARBA" id="ARBA00022991"/>
    </source>
</evidence>
<dbReference type="InterPro" id="IPR036155">
    <property type="entry name" value="Crypto/Photolyase_N_sf"/>
</dbReference>
<dbReference type="Gene3D" id="1.10.579.10">
    <property type="entry name" value="DNA Cyclobutane Dipyrimidine Photolyase, subunit A, domain 3"/>
    <property type="match status" value="1"/>
</dbReference>
<keyword evidence="17" id="KW-1185">Reference proteome</keyword>
<keyword evidence="5" id="KW-0285">Flavoprotein</keyword>
<keyword evidence="11 16" id="KW-0456">Lyase</keyword>
<dbReference type="SUPFAM" id="SSF52425">
    <property type="entry name" value="Cryptochrome/photolyase, N-terminal domain"/>
    <property type="match status" value="1"/>
</dbReference>
<dbReference type="InterPro" id="IPR014729">
    <property type="entry name" value="Rossmann-like_a/b/a_fold"/>
</dbReference>
<evidence type="ECO:0000256" key="9">
    <source>
        <dbReference type="ARBA" id="ARBA00023125"/>
    </source>
</evidence>
<evidence type="ECO:0000256" key="4">
    <source>
        <dbReference type="ARBA" id="ARBA00014046"/>
    </source>
</evidence>
<evidence type="ECO:0000256" key="10">
    <source>
        <dbReference type="ARBA" id="ARBA00023204"/>
    </source>
</evidence>
<dbReference type="PANTHER" id="PTHR10211:SF0">
    <property type="entry name" value="DEOXYRIBODIPYRIMIDINE PHOTO-LYASE"/>
    <property type="match status" value="1"/>
</dbReference>
<dbReference type="InterPro" id="IPR052219">
    <property type="entry name" value="Photolyase_Class-2"/>
</dbReference>
<comment type="catalytic activity">
    <reaction evidence="13">
        <text>cyclobutadipyrimidine (in DNA) = 2 pyrimidine residues (in DNA).</text>
        <dbReference type="EC" id="4.1.99.3"/>
    </reaction>
</comment>
<dbReference type="GO" id="GO:0003904">
    <property type="term" value="F:deoxyribodipyrimidine photo-lyase activity"/>
    <property type="evidence" value="ECO:0007669"/>
    <property type="project" value="UniProtKB-EC"/>
</dbReference>
<name>F4BUN5_METSG</name>
<dbReference type="InterPro" id="IPR008148">
    <property type="entry name" value="DNA_photolyase_2"/>
</dbReference>
<dbReference type="InParanoid" id="F4BUN5"/>
<feature type="domain" description="Photolyase/cryptochrome alpha/beta" evidence="15">
    <location>
        <begin position="19"/>
        <end position="149"/>
    </location>
</feature>
<dbReference type="EC" id="4.1.99.3" evidence="3"/>
<sequence length="445" mass="51572">MPVNPKRARVLVWAKERKGAVFYWMSREQRVADNWPLLFAQELAIREKSPLAVLFCISPQFLEATSSQYKFMLKGLEEVETDLAELNIPLYLLSGDPAKEIPQFLQSHEAGILVSDFSPLRIKMIWQRSIAKEVNIPCYEVDGHNIVPCWQASLKQEWAAYSFRPKIHRLLDEYLTDFPALKAHPFPWPEAVDNDWRGAEMAIRADHISDMSWAQPGERAAKKHLNEFIDQGLVLYDSDRNNPVKNGQSGLSFYLHFGQISAQRVALMALSGMTDSSPFLEELVVRRELADNFCYYNPHYDSVQGFPNWAQETLRQHENDPREYLYSIKELEEAKTNDELWNAAQTEMVCRGKMHGYMRMYWAKKILEWTSSPAEAMDIAIYLNNRYELDGRDPNGYTGIAWSIGGVHDRAWKERPIFGKVRYMSYNGAKTKFDIKAYIEKINSF</sequence>
<dbReference type="SUPFAM" id="SSF48173">
    <property type="entry name" value="Cryptochrome/photolyase FAD-binding domain"/>
    <property type="match status" value="1"/>
</dbReference>
<evidence type="ECO:0000256" key="5">
    <source>
        <dbReference type="ARBA" id="ARBA00022630"/>
    </source>
</evidence>
<evidence type="ECO:0000259" key="15">
    <source>
        <dbReference type="PROSITE" id="PS51645"/>
    </source>
</evidence>
<dbReference type="InterPro" id="IPR032673">
    <property type="entry name" value="DNA_photolyase_2_CS"/>
</dbReference>